<keyword evidence="2" id="KW-1185">Reference proteome</keyword>
<dbReference type="Proteomes" id="UP000830395">
    <property type="component" value="Chromosome 24"/>
</dbReference>
<protein>
    <submittedName>
        <fullName evidence="1">Uncharacterized protein</fullName>
    </submittedName>
</protein>
<reference evidence="1" key="1">
    <citation type="submission" date="2020-02" db="EMBL/GenBank/DDBJ databases">
        <title>Genome sequencing of the panga catfish, Pangasius djambal.</title>
        <authorList>
            <person name="Wen M."/>
            <person name="Zahm M."/>
            <person name="Roques C."/>
            <person name="Cabau C."/>
            <person name="Klopp C."/>
            <person name="Donnadieu C."/>
            <person name="Jouanno E."/>
            <person name="Avarre J.-C."/>
            <person name="Campet M."/>
            <person name="Ha T."/>
            <person name="Dugue R."/>
            <person name="Lampietro C."/>
            <person name="Louis A."/>
            <person name="Herpin A."/>
            <person name="Echchiki A."/>
            <person name="Berthelot C."/>
            <person name="Parey E."/>
            <person name="Roest-Crollius H."/>
            <person name="Braasch I."/>
            <person name="Postlethwait J.H."/>
            <person name="Bobe J."/>
            <person name="Montfort J."/>
            <person name="Bouchez O."/>
            <person name="Begum T."/>
            <person name="Schartl M."/>
            <person name="Gustiano R."/>
            <person name="Guiguen Y."/>
        </authorList>
    </citation>
    <scope>NUCLEOTIDE SEQUENCE</scope>
    <source>
        <strain evidence="1">Pdj_M5554</strain>
    </source>
</reference>
<evidence type="ECO:0000313" key="1">
    <source>
        <dbReference type="EMBL" id="MCJ8746568.1"/>
    </source>
</evidence>
<dbReference type="EMBL" id="CM040998">
    <property type="protein sequence ID" value="MCJ8746568.1"/>
    <property type="molecule type" value="Genomic_DNA"/>
</dbReference>
<accession>A0ACC5ZFL7</accession>
<evidence type="ECO:0000313" key="2">
    <source>
        <dbReference type="Proteomes" id="UP000830395"/>
    </source>
</evidence>
<comment type="caution">
    <text evidence="1">The sequence shown here is derived from an EMBL/GenBank/DDBJ whole genome shotgun (WGS) entry which is preliminary data.</text>
</comment>
<proteinExistence type="predicted"/>
<organism evidence="1 2">
    <name type="scientific">Pangasius djambal</name>
    <dbReference type="NCBI Taxonomy" id="1691987"/>
    <lineage>
        <taxon>Eukaryota</taxon>
        <taxon>Metazoa</taxon>
        <taxon>Chordata</taxon>
        <taxon>Craniata</taxon>
        <taxon>Vertebrata</taxon>
        <taxon>Euteleostomi</taxon>
        <taxon>Actinopterygii</taxon>
        <taxon>Neopterygii</taxon>
        <taxon>Teleostei</taxon>
        <taxon>Ostariophysi</taxon>
        <taxon>Siluriformes</taxon>
        <taxon>Pangasiidae</taxon>
        <taxon>Pangasius</taxon>
    </lineage>
</organism>
<name>A0ACC5ZFL7_9TELE</name>
<sequence>MFLVVKYRAIDYNYEASARRRMTTSSLTLPVPIQLDQNICPRSGRLQDDSYRRPWCGSLCTPYELEYTGCVVDYLKAELRPVECVERFTVCTGELGEDVVPSSNPASPRCVASQEALRLLSGGERAAEQDGWTETFTEVDVNSVYFGEKDLFLPEEVMMSDNQLKSFLPSLTTLLKRLKPYPASDLLDLHQTGSLLSEHVLIREFCPYSAAPCDAPAGCSSPQWDVEEFGKETIPDAEDLLLPDFIETDVPRTQELVSCPLVKLREALNLTPEPDEERSSVSDTLRRGLVTSSEWETFTAPETDITDSASERTISPLPFRSSVELELDLILSPPPPPPPPPPDWKLLLSTNQLSAETLSLVDRVCLLSDGEREVLEKDVWVAEKHPQCVARLLLAEPRIPAPPLRRPSLPELLSCLHAEPECEDADASRFPSLLPLTTPDPSLTQTLAAETHTAVSTAGPEADTTEQLTPLSLTRIDAHSASPTVESRAPETPVPACVRRSKTVRFILQEHDSQKRSADNRDRARPKTSPAARHPSIRNTQTHPSDASDSAAKHSSLKSTSHTVAHTPLTRDNQRELISSGDNQSSTDNVDTLPENATLHSSNFRLHATYSAAHNYSAKNPETTLNTCTNTTVRTSNPDKLCSETTGRDPSLRRTPIRELRLENHYSTHHHDDLSTESTPQSRKGSLPAPGRAHAYPNKATASKPLQNTHPQPGPSNATNHPSHLLPETPARSFTVLNSLPTPHTHRDTVPHTPNASDTPNQLSVPQNPSVTPTPSRPPHQGEERAPRSPRSASSSSAGGRKTRSSVRRPQVYLDPVSSFMMLRGVLRPQVEQRPEATRLRTTVEELSQKPPDGSDRMVLQQAMETKKSPEAGRPVPERSGCKTVHVPPTDTERAAYLELRALARPVVRRALESGALRNPDFSSLTPEHTRFCLRQQEKLLSTGQGREREYNDVALLHILVTLKDLLLRCDLNTATDHLEKAHSSCAMDGLRELLRKFQVLQYLSRKWAEPRLRVQHLQEQISTWLQRTSFQKILIVMAVENVRAELMLALSQIPGNSVAALTPEQDSRADINSLSDSRCAVVCVQQLQCGFPWWRFSAVFEFQCLSDSAVRSICAKNKIHYTCFTTAAPPTDPDPSAVFCSPLDRVPFVLFISEGLLKHCDLLQLLESAYNMTLLERIHSPSLQQLGPTHLYDVITADENTAILLQDLGELEQERAAERVVLRLSALSLQFRRCWVVLRCSAHYSALVRGEVFSNLALVYSALVLLGQKSGGLDVKVLLAYDVADVARCVHRVCLHTLLSSARGVCSWLDREWFSVLPTEQLQCGFPWWRFSAVFEFQCLSDSAVRSICAKNKIHYTCFTTAAPPTDPDPSAVFCSPLDRVPFVLFISEGLLKHCDLLQLLESAYNMTLLERIHSPSLQQLGPTHLYDVITADENTAILLQDLGELEQERAAERVVLRLSALSLQFRRCWVVLRCSAHYSALVRGEVFSNLALVYSALVLLGQKSGGLDVKVLLAYDVADVARCVHRVCLHTLLSSARGVCSWLDREWFSVLPTEEEQCLLYFPCVNCVVAQLLLSRAPSLQWLLEASHSQLEETESTAAHRINAAATQCEDEVTHIHHWGLDKDEPLSHTHSDPFLIHTSSAPHSPGFIQEPGAVGSGWFGAESESLTSTHSPNLAEEQTQVAGEFSGGEADEPWTLEASSLISSLSLTHSHSVPCTPFTQSPGPHPTPALLPHLSRQQWEGSSTGPERDTKRKRPAGGAIHTVFPQCKRRRLLFERVPGRNDGQTRLRFF</sequence>
<gene>
    <name evidence="1" type="ORF">PDJAM_G00143490</name>
</gene>